<gene>
    <name evidence="3" type="ORF">EVA_18074</name>
</gene>
<dbReference type="AlphaFoldDB" id="J9FW67"/>
<evidence type="ECO:0000256" key="1">
    <source>
        <dbReference type="ARBA" id="ARBA00009091"/>
    </source>
</evidence>
<accession>J9FW67</accession>
<name>J9FW67_9ZZZZ</name>
<dbReference type="GO" id="GO:0005829">
    <property type="term" value="C:cytosol"/>
    <property type="evidence" value="ECO:0007669"/>
    <property type="project" value="TreeGrafter"/>
</dbReference>
<dbReference type="InterPro" id="IPR005632">
    <property type="entry name" value="Chaperone_Skp"/>
</dbReference>
<dbReference type="SMART" id="SM00935">
    <property type="entry name" value="OmpH"/>
    <property type="match status" value="1"/>
</dbReference>
<comment type="similarity">
    <text evidence="1">Belongs to the Skp family.</text>
</comment>
<proteinExistence type="inferred from homology"/>
<evidence type="ECO:0000256" key="2">
    <source>
        <dbReference type="ARBA" id="ARBA00022729"/>
    </source>
</evidence>
<comment type="caution">
    <text evidence="3">The sequence shown here is derived from an EMBL/GenBank/DDBJ whole genome shotgun (WGS) entry which is preliminary data.</text>
</comment>
<reference evidence="3" key="1">
    <citation type="journal article" date="2012" name="PLoS ONE">
        <title>Gene sets for utilization of primary and secondary nutrition supplies in the distal gut of endangered iberian lynx.</title>
        <authorList>
            <person name="Alcaide M."/>
            <person name="Messina E."/>
            <person name="Richter M."/>
            <person name="Bargiela R."/>
            <person name="Peplies J."/>
            <person name="Huws S.A."/>
            <person name="Newbold C.J."/>
            <person name="Golyshin P.N."/>
            <person name="Simon M.A."/>
            <person name="Lopez G."/>
            <person name="Yakimov M.M."/>
            <person name="Ferrer M."/>
        </authorList>
    </citation>
    <scope>NUCLEOTIDE SEQUENCE</scope>
</reference>
<dbReference type="EMBL" id="AMCI01006745">
    <property type="protein sequence ID" value="EJW93817.1"/>
    <property type="molecule type" value="Genomic_DNA"/>
</dbReference>
<dbReference type="GO" id="GO:0051082">
    <property type="term" value="F:unfolded protein binding"/>
    <property type="evidence" value="ECO:0007669"/>
    <property type="project" value="InterPro"/>
</dbReference>
<dbReference type="PANTHER" id="PTHR35089">
    <property type="entry name" value="CHAPERONE PROTEIN SKP"/>
    <property type="match status" value="1"/>
</dbReference>
<sequence>MNKKSCFLLACFLLLAVVAGAQTQVRYGKISYNQLLKQMPEYAVAQRHIQDLRTKYEAEANYNEANFKRMFAEFLQGQKDFPQNIMLKRQRDLQDAMEKGLAFRHAADSLLRQAEVDLQQPMRQRLDSAIYAVGAERGYEAIFNTDTNTAPFLHPMLTEDATTYVLEKIK</sequence>
<keyword evidence="2" id="KW-0732">Signal</keyword>
<dbReference type="Pfam" id="PF03938">
    <property type="entry name" value="OmpH"/>
    <property type="match status" value="1"/>
</dbReference>
<dbReference type="SUPFAM" id="SSF111384">
    <property type="entry name" value="OmpH-like"/>
    <property type="match status" value="1"/>
</dbReference>
<dbReference type="InterPro" id="IPR024930">
    <property type="entry name" value="Skp_dom_sf"/>
</dbReference>
<evidence type="ECO:0000313" key="3">
    <source>
        <dbReference type="EMBL" id="EJW93817.1"/>
    </source>
</evidence>
<organism evidence="3">
    <name type="scientific">gut metagenome</name>
    <dbReference type="NCBI Taxonomy" id="749906"/>
    <lineage>
        <taxon>unclassified sequences</taxon>
        <taxon>metagenomes</taxon>
        <taxon>organismal metagenomes</taxon>
    </lineage>
</organism>
<dbReference type="Gene3D" id="3.30.910.20">
    <property type="entry name" value="Skp domain"/>
    <property type="match status" value="1"/>
</dbReference>
<protein>
    <submittedName>
        <fullName evidence="3">Cationic outer membrane protein OmpH</fullName>
    </submittedName>
</protein>
<dbReference type="PANTHER" id="PTHR35089:SF1">
    <property type="entry name" value="CHAPERONE PROTEIN SKP"/>
    <property type="match status" value="1"/>
</dbReference>
<dbReference type="GO" id="GO:0050821">
    <property type="term" value="P:protein stabilization"/>
    <property type="evidence" value="ECO:0007669"/>
    <property type="project" value="TreeGrafter"/>
</dbReference>